<organism evidence="1 2">
    <name type="scientific">Ceriporiopsis subvermispora (strain B)</name>
    <name type="common">White-rot fungus</name>
    <name type="synonym">Gelatoporia subvermispora</name>
    <dbReference type="NCBI Taxonomy" id="914234"/>
    <lineage>
        <taxon>Eukaryota</taxon>
        <taxon>Fungi</taxon>
        <taxon>Dikarya</taxon>
        <taxon>Basidiomycota</taxon>
        <taxon>Agaricomycotina</taxon>
        <taxon>Agaricomycetes</taxon>
        <taxon>Polyporales</taxon>
        <taxon>Gelatoporiaceae</taxon>
        <taxon>Gelatoporia</taxon>
    </lineage>
</organism>
<accession>M2R530</accession>
<dbReference type="Proteomes" id="UP000016930">
    <property type="component" value="Unassembled WGS sequence"/>
</dbReference>
<dbReference type="EMBL" id="KB445804">
    <property type="protein sequence ID" value="EMD34001.1"/>
    <property type="molecule type" value="Genomic_DNA"/>
</dbReference>
<reference evidence="1 2" key="1">
    <citation type="journal article" date="2012" name="Proc. Natl. Acad. Sci. U.S.A.">
        <title>Comparative genomics of Ceriporiopsis subvermispora and Phanerochaete chrysosporium provide insight into selective ligninolysis.</title>
        <authorList>
            <person name="Fernandez-Fueyo E."/>
            <person name="Ruiz-Duenas F.J."/>
            <person name="Ferreira P."/>
            <person name="Floudas D."/>
            <person name="Hibbett D.S."/>
            <person name="Canessa P."/>
            <person name="Larrondo L.F."/>
            <person name="James T.Y."/>
            <person name="Seelenfreund D."/>
            <person name="Lobos S."/>
            <person name="Polanco R."/>
            <person name="Tello M."/>
            <person name="Honda Y."/>
            <person name="Watanabe T."/>
            <person name="Watanabe T."/>
            <person name="Ryu J.S."/>
            <person name="Kubicek C.P."/>
            <person name="Schmoll M."/>
            <person name="Gaskell J."/>
            <person name="Hammel K.E."/>
            <person name="St John F.J."/>
            <person name="Vanden Wymelenberg A."/>
            <person name="Sabat G."/>
            <person name="Splinter BonDurant S."/>
            <person name="Syed K."/>
            <person name="Yadav J.S."/>
            <person name="Doddapaneni H."/>
            <person name="Subramanian V."/>
            <person name="Lavin J.L."/>
            <person name="Oguiza J.A."/>
            <person name="Perez G."/>
            <person name="Pisabarro A.G."/>
            <person name="Ramirez L."/>
            <person name="Santoyo F."/>
            <person name="Master E."/>
            <person name="Coutinho P.M."/>
            <person name="Henrissat B."/>
            <person name="Lombard V."/>
            <person name="Magnuson J.K."/>
            <person name="Kuees U."/>
            <person name="Hori C."/>
            <person name="Igarashi K."/>
            <person name="Samejima M."/>
            <person name="Held B.W."/>
            <person name="Barry K.W."/>
            <person name="LaButti K.M."/>
            <person name="Lapidus A."/>
            <person name="Lindquist E.A."/>
            <person name="Lucas S.M."/>
            <person name="Riley R."/>
            <person name="Salamov A.A."/>
            <person name="Hoffmeister D."/>
            <person name="Schwenk D."/>
            <person name="Hadar Y."/>
            <person name="Yarden O."/>
            <person name="de Vries R.P."/>
            <person name="Wiebenga A."/>
            <person name="Stenlid J."/>
            <person name="Eastwood D."/>
            <person name="Grigoriev I.V."/>
            <person name="Berka R.M."/>
            <person name="Blanchette R.A."/>
            <person name="Kersten P."/>
            <person name="Martinez A.T."/>
            <person name="Vicuna R."/>
            <person name="Cullen D."/>
        </authorList>
    </citation>
    <scope>NUCLEOTIDE SEQUENCE [LARGE SCALE GENOMIC DNA]</scope>
    <source>
        <strain evidence="1 2">B</strain>
    </source>
</reference>
<dbReference type="OrthoDB" id="2801112at2759"/>
<gene>
    <name evidence="1" type="ORF">CERSUDRAFT_86767</name>
</gene>
<dbReference type="STRING" id="914234.M2R530"/>
<dbReference type="AlphaFoldDB" id="M2R530"/>
<evidence type="ECO:0000313" key="1">
    <source>
        <dbReference type="EMBL" id="EMD34001.1"/>
    </source>
</evidence>
<evidence type="ECO:0000313" key="2">
    <source>
        <dbReference type="Proteomes" id="UP000016930"/>
    </source>
</evidence>
<sequence>MDLINALRTLPLRVLSIEGISYAGLDLIDRLAEAFPDLEALTLVRRENGETKQSVWPHASWEYAHRLAQFQHLEYFAWNFRINAATPWRIWDTSLCASGFPQPPDSYEEDDLEFTQFEGLRWMTLFLAYCKTLRTIVFMPKILYLPIVPFSPREDEDIDLAAYGRDPDTQMAKYNPEAVPGRHPWFF</sequence>
<dbReference type="HOGENOM" id="CLU_1447500_0_0_1"/>
<name>M2R530_CERS8</name>
<protein>
    <submittedName>
        <fullName evidence="1">Uncharacterized protein</fullName>
    </submittedName>
</protein>
<keyword evidence="2" id="KW-1185">Reference proteome</keyword>
<proteinExistence type="predicted"/>